<evidence type="ECO:0000256" key="8">
    <source>
        <dbReference type="ARBA" id="ARBA00035585"/>
    </source>
</evidence>
<organism evidence="11 12">
    <name type="scientific">Pseudoglutamicibacter albus</name>
    <dbReference type="NCBI Taxonomy" id="98671"/>
    <lineage>
        <taxon>Bacteria</taxon>
        <taxon>Bacillati</taxon>
        <taxon>Actinomycetota</taxon>
        <taxon>Actinomycetes</taxon>
        <taxon>Micrococcales</taxon>
        <taxon>Micrococcaceae</taxon>
        <taxon>Pseudoglutamicibacter</taxon>
    </lineage>
</organism>
<dbReference type="Pfam" id="PF02537">
    <property type="entry name" value="CRCB"/>
    <property type="match status" value="1"/>
</dbReference>
<keyword evidence="2 10" id="KW-1003">Cell membrane</keyword>
<evidence type="ECO:0000313" key="11">
    <source>
        <dbReference type="EMBL" id="MDR7293766.1"/>
    </source>
</evidence>
<evidence type="ECO:0000256" key="7">
    <source>
        <dbReference type="ARBA" id="ARBA00035120"/>
    </source>
</evidence>
<feature type="transmembrane region" description="Helical" evidence="10">
    <location>
        <begin position="83"/>
        <end position="103"/>
    </location>
</feature>
<feature type="transmembrane region" description="Helical" evidence="10">
    <location>
        <begin position="109"/>
        <end position="130"/>
    </location>
</feature>
<keyword evidence="6" id="KW-0813">Transport</keyword>
<evidence type="ECO:0000256" key="1">
    <source>
        <dbReference type="ARBA" id="ARBA00004651"/>
    </source>
</evidence>
<accession>A0ABU1Z1W5</accession>
<reference evidence="11" key="1">
    <citation type="submission" date="2023-07" db="EMBL/GenBank/DDBJ databases">
        <title>Sequencing the genomes of 1000 actinobacteria strains.</title>
        <authorList>
            <person name="Klenk H.-P."/>
        </authorList>
    </citation>
    <scope>NUCLEOTIDE SEQUENCE</scope>
    <source>
        <strain evidence="11">DSM 13068</strain>
    </source>
</reference>
<comment type="caution">
    <text evidence="11">The sequence shown here is derived from an EMBL/GenBank/DDBJ whole genome shotgun (WGS) entry which is preliminary data.</text>
</comment>
<evidence type="ECO:0000256" key="6">
    <source>
        <dbReference type="ARBA" id="ARBA00023303"/>
    </source>
</evidence>
<name>A0ABU1Z1W5_9MICC</name>
<comment type="catalytic activity">
    <reaction evidence="8">
        <text>fluoride(in) = fluoride(out)</text>
        <dbReference type="Rhea" id="RHEA:76159"/>
        <dbReference type="ChEBI" id="CHEBI:17051"/>
    </reaction>
    <physiologicalReaction direction="left-to-right" evidence="8">
        <dbReference type="Rhea" id="RHEA:76160"/>
    </physiologicalReaction>
</comment>
<keyword evidence="4 10" id="KW-1133">Transmembrane helix</keyword>
<evidence type="ECO:0000256" key="4">
    <source>
        <dbReference type="ARBA" id="ARBA00022989"/>
    </source>
</evidence>
<evidence type="ECO:0000256" key="9">
    <source>
        <dbReference type="ARBA" id="ARBA00049940"/>
    </source>
</evidence>
<evidence type="ECO:0000256" key="10">
    <source>
        <dbReference type="RuleBase" id="RU004340"/>
    </source>
</evidence>
<comment type="subcellular location">
    <subcellularLocation>
        <location evidence="1">Cell membrane</location>
        <topology evidence="1">Multi-pass membrane protein</topology>
    </subcellularLocation>
</comment>
<dbReference type="InterPro" id="IPR003691">
    <property type="entry name" value="FluC"/>
</dbReference>
<feature type="transmembrane region" description="Helical" evidence="10">
    <location>
        <begin position="44"/>
        <end position="62"/>
    </location>
</feature>
<proteinExistence type="inferred from homology"/>
<dbReference type="EMBL" id="JAVDXX010000001">
    <property type="protein sequence ID" value="MDR7293766.1"/>
    <property type="molecule type" value="Genomic_DNA"/>
</dbReference>
<keyword evidence="5 10" id="KW-0472">Membrane</keyword>
<evidence type="ECO:0000256" key="5">
    <source>
        <dbReference type="ARBA" id="ARBA00023136"/>
    </source>
</evidence>
<evidence type="ECO:0000256" key="3">
    <source>
        <dbReference type="ARBA" id="ARBA00022692"/>
    </source>
</evidence>
<comment type="similarity">
    <text evidence="7 10">Belongs to the fluoride channel Fluc/FEX (TC 1.A.43) family.</text>
</comment>
<keyword evidence="3 10" id="KW-0812">Transmembrane</keyword>
<gene>
    <name evidence="11" type="ORF">J2S67_001034</name>
</gene>
<dbReference type="RefSeq" id="WP_141742440.1">
    <property type="nucleotide sequence ID" value="NZ_JAVDXX010000001.1"/>
</dbReference>
<protein>
    <recommendedName>
        <fullName evidence="10">Fluoride-specific ion channel</fullName>
    </recommendedName>
</protein>
<comment type="function">
    <text evidence="9">Fluoride-specific ion channel. Important for reducing fluoride concentration in the cell, thus reducing its toxicity.</text>
</comment>
<keyword evidence="12" id="KW-1185">Reference proteome</keyword>
<dbReference type="Proteomes" id="UP001180715">
    <property type="component" value="Unassembled WGS sequence"/>
</dbReference>
<evidence type="ECO:0000256" key="2">
    <source>
        <dbReference type="ARBA" id="ARBA00022475"/>
    </source>
</evidence>
<feature type="transmembrane region" description="Helical" evidence="10">
    <location>
        <begin position="12"/>
        <end position="32"/>
    </location>
</feature>
<keyword evidence="6" id="KW-0406">Ion transport</keyword>
<keyword evidence="6" id="KW-0407">Ion channel</keyword>
<sequence>MSSPRRVTTAAWPIYMAVFFGGALGAAVRESLVLFGEAAQWPENLMILVVNCVASLFLGWATGMWDRGRGIGGNSAALRWRSFISPGFVGGFGSVSAVTLLASDIVGDLGVLSLHVGAALVCAGIGFWLARFWKPRGSYMRPELWTSGGDDR</sequence>
<evidence type="ECO:0000313" key="12">
    <source>
        <dbReference type="Proteomes" id="UP001180715"/>
    </source>
</evidence>